<dbReference type="PROSITE" id="PS51422">
    <property type="entry name" value="SAR1"/>
    <property type="match status" value="1"/>
</dbReference>
<keyword evidence="8" id="KW-0653">Protein transport</keyword>
<dbReference type="GO" id="GO:0003924">
    <property type="term" value="F:GTPase activity"/>
    <property type="evidence" value="ECO:0007669"/>
    <property type="project" value="InterPro"/>
</dbReference>
<evidence type="ECO:0000256" key="10">
    <source>
        <dbReference type="ARBA" id="ARBA00023134"/>
    </source>
</evidence>
<evidence type="ECO:0000256" key="8">
    <source>
        <dbReference type="ARBA" id="ARBA00022927"/>
    </source>
</evidence>
<feature type="binding site" evidence="14">
    <location>
        <position position="567"/>
    </location>
    <ligand>
        <name>Mg(2+)</name>
        <dbReference type="ChEBI" id="CHEBI:18420"/>
    </ligand>
</feature>
<feature type="binding site" evidence="13">
    <location>
        <position position="589"/>
    </location>
    <ligand>
        <name>GTP</name>
        <dbReference type="ChEBI" id="CHEBI:37565"/>
    </ligand>
</feature>
<keyword evidence="6" id="KW-0256">Endoplasmic reticulum</keyword>
<feature type="binding site" evidence="12">
    <location>
        <position position="648"/>
    </location>
    <ligand>
        <name>GTP</name>
        <dbReference type="ChEBI" id="CHEBI:37565"/>
    </ligand>
</feature>
<dbReference type="GO" id="GO:0046872">
    <property type="term" value="F:metal ion binding"/>
    <property type="evidence" value="ECO:0007669"/>
    <property type="project" value="UniProtKB-KW"/>
</dbReference>
<dbReference type="InterPro" id="IPR027417">
    <property type="entry name" value="P-loop_NTPase"/>
</dbReference>
<dbReference type="PANTHER" id="PTHR45684">
    <property type="entry name" value="RE74312P"/>
    <property type="match status" value="1"/>
</dbReference>
<keyword evidence="7" id="KW-0931">ER-Golgi transport</keyword>
<evidence type="ECO:0000256" key="9">
    <source>
        <dbReference type="ARBA" id="ARBA00023034"/>
    </source>
</evidence>
<dbReference type="OrthoDB" id="443866at2759"/>
<evidence type="ECO:0000256" key="7">
    <source>
        <dbReference type="ARBA" id="ARBA00022892"/>
    </source>
</evidence>
<evidence type="ECO:0000256" key="16">
    <source>
        <dbReference type="SAM" id="MobiDB-lite"/>
    </source>
</evidence>
<evidence type="ECO:0000256" key="5">
    <source>
        <dbReference type="ARBA" id="ARBA00022741"/>
    </source>
</evidence>
<sequence length="1039" mass="112622">MGISINSAVNSGFCGRVNLKGPINKVTGVFSALCTVDIGGAIAYMSQVVTFINLIVVHCQDFLDVSALCGASISGIITSAAAMAPYGAAVHAACAEDVLKNPKKQELLNGLYTVPTFHRRLEEVKKVEELKDAMANLKDLRQKLEAKLGFNASVPTMYSEANLEQMIQLMNDGIAGDAETSSMRGSSEFTKAITLTLVLILNAYSSELQKLIHFYVGVLKLDRTCQTAAFIGGNMRNGYVLPLLLICIELTSCDKAVRSPAFALVDDDPCLRDPDSQDFQCGTALLQSGNRRLPPRKAAYQSEASKDAKKAGAPLLEDLLEVASKASYNASFLGQLESLVSDPSLGAKGVHGSLRFLQEEHSIRLSTCDAELRLRLESELKLTELYNRWLHLDKACQADEHLLRQELDLCLQAQAAEKRENQTSGCAEHNRLLQTKVKECSSIRAATRSTGCARASQAAQSCSSYSVCRTRMSAALAQAGTAAKAVVSGQHQTLVLGLVASMAAAVVSEEVEAELPLPAVALQEESLFDVTDETVDAVLLFLGLDNAGKTTLLQMLKNDRMVAQVPTLHPQSEELIIDKVRYKAFDLAGHEIGRRLWKDYFPVASAIVFLVDSADRSRFPEAAEELKHLLQETALSAVPIAVLAQKVDLPGAASKEEFSGALGVPKSSDRNIEVFMCSVMERKAGCFYHVLGVAISAQSITHPGNMSSTDIAEFARRASEVMIIGGAYISVSAGLITFNKYLMHEGRFPHALHLTAVHMAMTTMLSVMLYGAVPSIYPSMNKAIENRGLLMRYLVPLGVLFAVALACSNQAYFYSSVAFLQFCKQGNIAFIFFASCLLGLQTFSWQKLMVLSIVVTGCCICAHGEIKFQMLGLVFQLSSQVAESSKNLLGEIILTGAGLKLDVLTFVLFQAPFSLVPLMAGVISTWSPEVFHDFVNMWWVVLLNAAVAFCLNVLIALTLKRLSALAFVIIGVVKDVTIVASSSLVFGDPISHQQYMGFTVTICGIVLWSHLKLREQCSQEKPSETTPLAPAEKKPVESA</sequence>
<dbReference type="Proteomes" id="UP000601435">
    <property type="component" value="Unassembled WGS sequence"/>
</dbReference>
<evidence type="ECO:0000313" key="20">
    <source>
        <dbReference type="Proteomes" id="UP000601435"/>
    </source>
</evidence>
<feature type="binding site" evidence="12">
    <location>
        <position position="646"/>
    </location>
    <ligand>
        <name>GTP</name>
        <dbReference type="ChEBI" id="CHEBI:37565"/>
    </ligand>
</feature>
<dbReference type="Pfam" id="PF03151">
    <property type="entry name" value="TPT"/>
    <property type="match status" value="1"/>
</dbReference>
<keyword evidence="4" id="KW-0813">Transport</keyword>
<comment type="similarity">
    <text evidence="3">Belongs to the small GTPase superfamily. SAR1 family.</text>
</comment>
<evidence type="ECO:0000256" key="3">
    <source>
        <dbReference type="ARBA" id="ARBA00007507"/>
    </source>
</evidence>
<feature type="transmembrane region" description="Helical" evidence="17">
    <location>
        <begin position="903"/>
        <end position="926"/>
    </location>
</feature>
<evidence type="ECO:0000256" key="17">
    <source>
        <dbReference type="SAM" id="Phobius"/>
    </source>
</evidence>
<feature type="transmembrane region" description="Helical" evidence="17">
    <location>
        <begin position="849"/>
        <end position="866"/>
    </location>
</feature>
<accession>A0A813BFX0</accession>
<evidence type="ECO:0000259" key="18">
    <source>
        <dbReference type="Pfam" id="PF03151"/>
    </source>
</evidence>
<organism evidence="19 20">
    <name type="scientific">Symbiodinium necroappetens</name>
    <dbReference type="NCBI Taxonomy" id="1628268"/>
    <lineage>
        <taxon>Eukaryota</taxon>
        <taxon>Sar</taxon>
        <taxon>Alveolata</taxon>
        <taxon>Dinophyceae</taxon>
        <taxon>Suessiales</taxon>
        <taxon>Symbiodiniaceae</taxon>
        <taxon>Symbiodinium</taxon>
    </lineage>
</organism>
<keyword evidence="15" id="KW-0175">Coiled coil</keyword>
<dbReference type="GO" id="GO:0006886">
    <property type="term" value="P:intracellular protein transport"/>
    <property type="evidence" value="ECO:0007669"/>
    <property type="project" value="InterPro"/>
</dbReference>
<dbReference type="EMBL" id="CAJNJA010071920">
    <property type="protein sequence ID" value="CAE7905279.1"/>
    <property type="molecule type" value="Genomic_DNA"/>
</dbReference>
<dbReference type="PRINTS" id="PR00328">
    <property type="entry name" value="SAR1GTPBP"/>
</dbReference>
<gene>
    <name evidence="19" type="primary">SAR1</name>
    <name evidence="19" type="ORF">SNEC2469_LOCUS30620</name>
</gene>
<feature type="domain" description="Sugar phosphate transporter" evidence="18">
    <location>
        <begin position="736"/>
        <end position="1009"/>
    </location>
</feature>
<dbReference type="SMART" id="SM00177">
    <property type="entry name" value="ARF"/>
    <property type="match status" value="1"/>
</dbReference>
<dbReference type="SUPFAM" id="SSF52540">
    <property type="entry name" value="P-loop containing nucleoside triphosphate hydrolases"/>
    <property type="match status" value="1"/>
</dbReference>
<feature type="binding site" evidence="13">
    <location>
        <begin position="543"/>
        <end position="550"/>
    </location>
    <ligand>
        <name>GTP</name>
        <dbReference type="ChEBI" id="CHEBI:37565"/>
    </ligand>
</feature>
<dbReference type="GO" id="GO:0016192">
    <property type="term" value="P:vesicle-mediated transport"/>
    <property type="evidence" value="ECO:0007669"/>
    <property type="project" value="UniProtKB-KW"/>
</dbReference>
<dbReference type="AlphaFoldDB" id="A0A813BFX0"/>
<feature type="region of interest" description="Disordered" evidence="16">
    <location>
        <begin position="1020"/>
        <end position="1039"/>
    </location>
</feature>
<keyword evidence="17" id="KW-1133">Transmembrane helix</keyword>
<keyword evidence="9" id="KW-0333">Golgi apparatus</keyword>
<feature type="coiled-coil region" evidence="15">
    <location>
        <begin position="120"/>
        <end position="147"/>
    </location>
</feature>
<evidence type="ECO:0000256" key="13">
    <source>
        <dbReference type="PIRSR" id="PIRSR606689-1"/>
    </source>
</evidence>
<reference evidence="19" key="1">
    <citation type="submission" date="2021-02" db="EMBL/GenBank/DDBJ databases">
        <authorList>
            <person name="Dougan E. K."/>
            <person name="Rhodes N."/>
            <person name="Thang M."/>
            <person name="Chan C."/>
        </authorList>
    </citation>
    <scope>NUCLEOTIDE SEQUENCE</scope>
</reference>
<dbReference type="PROSITE" id="PS51417">
    <property type="entry name" value="ARF"/>
    <property type="match status" value="1"/>
</dbReference>
<evidence type="ECO:0000256" key="12">
    <source>
        <dbReference type="PIRSR" id="PIRSR606687-2"/>
    </source>
</evidence>
<evidence type="ECO:0000256" key="11">
    <source>
        <dbReference type="PIRSR" id="PIRSR606687-1"/>
    </source>
</evidence>
<feature type="transmembrane region" description="Helical" evidence="17">
    <location>
        <begin position="826"/>
        <end position="843"/>
    </location>
</feature>
<evidence type="ECO:0000256" key="15">
    <source>
        <dbReference type="SAM" id="Coils"/>
    </source>
</evidence>
<feature type="transmembrane region" description="Helical" evidence="17">
    <location>
        <begin position="793"/>
        <end position="814"/>
    </location>
</feature>
<feature type="binding site" evidence="12">
    <location>
        <position position="551"/>
    </location>
    <ligand>
        <name>GTP</name>
        <dbReference type="ChEBI" id="CHEBI:37565"/>
    </ligand>
</feature>
<evidence type="ECO:0000256" key="1">
    <source>
        <dbReference type="ARBA" id="ARBA00004240"/>
    </source>
</evidence>
<comment type="subcellular location">
    <subcellularLocation>
        <location evidence="1">Endoplasmic reticulum</location>
    </subcellularLocation>
    <subcellularLocation>
        <location evidence="2">Golgi apparatus</location>
    </subcellularLocation>
</comment>
<feature type="binding site" evidence="12">
    <location>
        <position position="550"/>
    </location>
    <ligand>
        <name>GTP</name>
        <dbReference type="ChEBI" id="CHEBI:37565"/>
    </ligand>
</feature>
<keyword evidence="20" id="KW-1185">Reference proteome</keyword>
<feature type="transmembrane region" description="Helical" evidence="17">
    <location>
        <begin position="992"/>
        <end position="1011"/>
    </location>
</feature>
<feature type="binding site" evidence="12">
    <location>
        <position position="679"/>
    </location>
    <ligand>
        <name>GTP</name>
        <dbReference type="ChEBI" id="CHEBI:37565"/>
    </ligand>
</feature>
<keyword evidence="11" id="KW-0460">Magnesium</keyword>
<evidence type="ECO:0000256" key="2">
    <source>
        <dbReference type="ARBA" id="ARBA00004555"/>
    </source>
</evidence>
<keyword evidence="5 12" id="KW-0547">Nucleotide-binding</keyword>
<dbReference type="Gene3D" id="3.40.50.300">
    <property type="entry name" value="P-loop containing nucleotide triphosphate hydrolases"/>
    <property type="match status" value="1"/>
</dbReference>
<evidence type="ECO:0000256" key="14">
    <source>
        <dbReference type="PIRSR" id="PIRSR606689-2"/>
    </source>
</evidence>
<feature type="binding site" evidence="14">
    <location>
        <position position="550"/>
    </location>
    <ligand>
        <name>Mg(2+)</name>
        <dbReference type="ChEBI" id="CHEBI:18420"/>
    </ligand>
</feature>
<dbReference type="Pfam" id="PF00025">
    <property type="entry name" value="Arf"/>
    <property type="match status" value="1"/>
</dbReference>
<feature type="transmembrane region" description="Helical" evidence="17">
    <location>
        <begin position="938"/>
        <end position="957"/>
    </location>
</feature>
<evidence type="ECO:0000256" key="4">
    <source>
        <dbReference type="ARBA" id="ARBA00022448"/>
    </source>
</evidence>
<comment type="caution">
    <text evidence="19">The sequence shown here is derived from an EMBL/GenBank/DDBJ whole genome shotgun (WGS) entry which is preliminary data.</text>
</comment>
<keyword evidence="11" id="KW-0479">Metal-binding</keyword>
<evidence type="ECO:0000256" key="6">
    <source>
        <dbReference type="ARBA" id="ARBA00022824"/>
    </source>
</evidence>
<dbReference type="SMART" id="SM00178">
    <property type="entry name" value="SAR"/>
    <property type="match status" value="1"/>
</dbReference>
<feature type="transmembrane region" description="Helical" evidence="17">
    <location>
        <begin position="964"/>
        <end position="986"/>
    </location>
</feature>
<feature type="binding site" evidence="12">
    <location>
        <position position="546"/>
    </location>
    <ligand>
        <name>GTP</name>
        <dbReference type="ChEBI" id="CHEBI:37565"/>
    </ligand>
</feature>
<dbReference type="InterPro" id="IPR006689">
    <property type="entry name" value="Small_GTPase_ARF/SAR"/>
</dbReference>
<protein>
    <submittedName>
        <fullName evidence="19">SAR1 protein</fullName>
    </submittedName>
</protein>
<name>A0A813BFX0_9DINO</name>
<keyword evidence="10 13" id="KW-0342">GTP-binding</keyword>
<dbReference type="GO" id="GO:0005794">
    <property type="term" value="C:Golgi apparatus"/>
    <property type="evidence" value="ECO:0007669"/>
    <property type="project" value="UniProtKB-SubCell"/>
</dbReference>
<feature type="transmembrane region" description="Helical" evidence="17">
    <location>
        <begin position="721"/>
        <end position="739"/>
    </location>
</feature>
<feature type="binding site" evidence="12">
    <location>
        <position position="549"/>
    </location>
    <ligand>
        <name>GTP</name>
        <dbReference type="ChEBI" id="CHEBI:37565"/>
    </ligand>
</feature>
<feature type="binding site" evidence="12">
    <location>
        <position position="548"/>
    </location>
    <ligand>
        <name>GTP</name>
        <dbReference type="ChEBI" id="CHEBI:37565"/>
    </ligand>
</feature>
<keyword evidence="17" id="KW-0812">Transmembrane</keyword>
<keyword evidence="17" id="KW-0472">Membrane</keyword>
<feature type="transmembrane region" description="Helical" evidence="17">
    <location>
        <begin position="751"/>
        <end position="773"/>
    </location>
</feature>
<dbReference type="GO" id="GO:0005783">
    <property type="term" value="C:endoplasmic reticulum"/>
    <property type="evidence" value="ECO:0007669"/>
    <property type="project" value="UniProtKB-SubCell"/>
</dbReference>
<evidence type="ECO:0000313" key="19">
    <source>
        <dbReference type="EMBL" id="CAE7905279.1"/>
    </source>
</evidence>
<dbReference type="InterPro" id="IPR006687">
    <property type="entry name" value="Small_GTPase_SAR1"/>
</dbReference>
<dbReference type="GO" id="GO:0005525">
    <property type="term" value="F:GTP binding"/>
    <property type="evidence" value="ECO:0007669"/>
    <property type="project" value="UniProtKB-KW"/>
</dbReference>
<proteinExistence type="inferred from homology"/>
<dbReference type="InterPro" id="IPR004853">
    <property type="entry name" value="Sugar_P_trans_dom"/>
</dbReference>
<feature type="binding site" evidence="11">
    <location>
        <position position="545"/>
    </location>
    <ligand>
        <name>Mg(2+)</name>
        <dbReference type="ChEBI" id="CHEBI:18420"/>
    </ligand>
</feature>